<dbReference type="KEGG" id="asal:CFBP5507_00735"/>
<feature type="domain" description="HTH cro/C1-type" evidence="1">
    <location>
        <begin position="21"/>
        <end position="71"/>
    </location>
</feature>
<gene>
    <name evidence="3" type="ORF">CFBP5507_00735</name>
    <name evidence="2" type="ORF">O9X88_09890</name>
</gene>
<proteinExistence type="predicted"/>
<dbReference type="InterPro" id="IPR010982">
    <property type="entry name" value="Lambda_DNA-bd_dom_sf"/>
</dbReference>
<dbReference type="CDD" id="cd00093">
    <property type="entry name" value="HTH_XRE"/>
    <property type="match status" value="1"/>
</dbReference>
<dbReference type="Pfam" id="PF01381">
    <property type="entry name" value="HTH_3"/>
    <property type="match status" value="1"/>
</dbReference>
<dbReference type="SUPFAM" id="SSF47413">
    <property type="entry name" value="lambda repressor-like DNA-binding domains"/>
    <property type="match status" value="1"/>
</dbReference>
<dbReference type="EMBL" id="CP109968">
    <property type="protein sequence ID" value="UYZ07575.1"/>
    <property type="molecule type" value="Genomic_DNA"/>
</dbReference>
<dbReference type="InterPro" id="IPR001387">
    <property type="entry name" value="Cro/C1-type_HTH"/>
</dbReference>
<evidence type="ECO:0000259" key="1">
    <source>
        <dbReference type="PROSITE" id="PS50943"/>
    </source>
</evidence>
<accession>A0A4Z1RAD3</accession>
<evidence type="ECO:0000313" key="4">
    <source>
        <dbReference type="Proteomes" id="UP001151018"/>
    </source>
</evidence>
<dbReference type="Gene3D" id="1.10.260.40">
    <property type="entry name" value="lambda repressor-like DNA-binding domains"/>
    <property type="match status" value="1"/>
</dbReference>
<dbReference type="GeneID" id="79861294"/>
<dbReference type="RefSeq" id="WP_137409746.1">
    <property type="nucleotide sequence ID" value="NZ_CP074393.1"/>
</dbReference>
<dbReference type="Proteomes" id="UP000298735">
    <property type="component" value="Chromosome Circular"/>
</dbReference>
<reference evidence="3" key="1">
    <citation type="submission" date="2022-10" db="EMBL/GenBank/DDBJ databases">
        <title>Complete genome sequence of Agrobacterium salinitolerans CFBP5507.</title>
        <authorList>
            <person name="Tchabashvili S."/>
            <person name="Yen H.-C."/>
            <person name="Haryono M."/>
            <person name="Lin Y.-C."/>
            <person name="Lai E.-M."/>
            <person name="Kuo C.-H."/>
        </authorList>
    </citation>
    <scope>NUCLEOTIDE SEQUENCE</scope>
    <source>
        <strain evidence="3">CFBP5507</strain>
    </source>
</reference>
<dbReference type="Proteomes" id="UP001151018">
    <property type="component" value="Unassembled WGS sequence"/>
</dbReference>
<reference evidence="2" key="2">
    <citation type="submission" date="2022-12" db="EMBL/GenBank/DDBJ databases">
        <title>Draft genome sequences of 22 rhizogenic Agrobacterium biovar 1 strains, the causative agent of hairy root disease.</title>
        <authorList>
            <person name="Kim N."/>
            <person name="Vargas P."/>
            <person name="Rediers H."/>
        </authorList>
    </citation>
    <scope>NUCLEOTIDE SEQUENCE</scope>
    <source>
        <strain evidence="2">ST15.13.006</strain>
    </source>
</reference>
<name>A0A4Z1RAD3_9HYPH</name>
<dbReference type="OrthoDB" id="9803379at2"/>
<dbReference type="SMART" id="SM00530">
    <property type="entry name" value="HTH_XRE"/>
    <property type="match status" value="1"/>
</dbReference>
<protein>
    <submittedName>
        <fullName evidence="2">Helix-turn-helix transcriptional regulator</fullName>
    </submittedName>
</protein>
<organism evidence="2 4">
    <name type="scientific">Agrobacterium salinitolerans</name>
    <dbReference type="NCBI Taxonomy" id="1183413"/>
    <lineage>
        <taxon>Bacteria</taxon>
        <taxon>Pseudomonadati</taxon>
        <taxon>Pseudomonadota</taxon>
        <taxon>Alphaproteobacteria</taxon>
        <taxon>Hyphomicrobiales</taxon>
        <taxon>Rhizobiaceae</taxon>
        <taxon>Rhizobium/Agrobacterium group</taxon>
        <taxon>Agrobacterium</taxon>
    </lineage>
</organism>
<evidence type="ECO:0000313" key="3">
    <source>
        <dbReference type="EMBL" id="UYZ07575.1"/>
    </source>
</evidence>
<sequence length="86" mass="9723">MTKSTHTPEYRLLVEILTDTRRKAGLTQQQIADRLGKPQSYVAKAEGAERRIDVVEFAKLSAAMDQDPIQLLSLLLERIKEQCSPL</sequence>
<dbReference type="GO" id="GO:0003677">
    <property type="term" value="F:DNA binding"/>
    <property type="evidence" value="ECO:0007669"/>
    <property type="project" value="InterPro"/>
</dbReference>
<evidence type="ECO:0000313" key="2">
    <source>
        <dbReference type="EMBL" id="MCZ7937861.1"/>
    </source>
</evidence>
<dbReference type="PROSITE" id="PS50943">
    <property type="entry name" value="HTH_CROC1"/>
    <property type="match status" value="1"/>
</dbReference>
<dbReference type="EMBL" id="JAPZLR010000005">
    <property type="protein sequence ID" value="MCZ7937861.1"/>
    <property type="molecule type" value="Genomic_DNA"/>
</dbReference>
<dbReference type="AlphaFoldDB" id="A0A4Z1RAD3"/>